<evidence type="ECO:0000256" key="3">
    <source>
        <dbReference type="ARBA" id="ARBA00023125"/>
    </source>
</evidence>
<dbReference type="Gene3D" id="1.10.150.130">
    <property type="match status" value="1"/>
</dbReference>
<evidence type="ECO:0000313" key="9">
    <source>
        <dbReference type="EMBL" id="MBB4933219.1"/>
    </source>
</evidence>
<dbReference type="InterPro" id="IPR044068">
    <property type="entry name" value="CB"/>
</dbReference>
<dbReference type="EMBL" id="JACHJT010000001">
    <property type="protein sequence ID" value="MBB4933219.1"/>
    <property type="molecule type" value="Genomic_DNA"/>
</dbReference>
<feature type="compositionally biased region" description="Acidic residues" evidence="6">
    <location>
        <begin position="372"/>
        <end position="397"/>
    </location>
</feature>
<feature type="region of interest" description="Disordered" evidence="6">
    <location>
        <begin position="362"/>
        <end position="397"/>
    </location>
</feature>
<proteinExistence type="inferred from homology"/>
<organism evidence="9 10">
    <name type="scientific">Lipingzhangella halophila</name>
    <dbReference type="NCBI Taxonomy" id="1783352"/>
    <lineage>
        <taxon>Bacteria</taxon>
        <taxon>Bacillati</taxon>
        <taxon>Actinomycetota</taxon>
        <taxon>Actinomycetes</taxon>
        <taxon>Streptosporangiales</taxon>
        <taxon>Nocardiopsidaceae</taxon>
        <taxon>Lipingzhangella</taxon>
    </lineage>
</organism>
<sequence>MAGKKNRSFGNVRTLASGRFQARYRGPDGRLRNASMTFATKKAAERWLTLKEAEIVRGDWFDPDSGSVRFAEYAEQWVEERDLAPRSADLYRSLLRLHLNPTFGDMLLKDIKEPHVRAWRASRRKSKVGKSTLAKAYRLLRAVLNTALRDKLIRENPCQLEGAGQEESEERPALSVAEVFKLADAVPPRYRALVLLAAFGSLRWGEAVGLRRRFLDLDARTVTVREVAYELGGVRFGPPKSKASRRTVQLPGLIVDDLQAHVDAFANPGPDGLVFVGERGNPLRRANFSQYWQRARASTGLPGVRFHDLRHAGNTFAAEAGASLRELMTRMGHSSTRAALVYLHARDDRARELADSLGERAARELAESADRVEEDPDEADKEAAAFDEPDEDPPSAN</sequence>
<keyword evidence="3 5" id="KW-0238">DNA-binding</keyword>
<dbReference type="InterPro" id="IPR011010">
    <property type="entry name" value="DNA_brk_join_enz"/>
</dbReference>
<dbReference type="RefSeq" id="WP_184580864.1">
    <property type="nucleotide sequence ID" value="NZ_JACHJT010000001.1"/>
</dbReference>
<dbReference type="InterPro" id="IPR010998">
    <property type="entry name" value="Integrase_recombinase_N"/>
</dbReference>
<evidence type="ECO:0000256" key="4">
    <source>
        <dbReference type="ARBA" id="ARBA00023172"/>
    </source>
</evidence>
<comment type="caution">
    <text evidence="9">The sequence shown here is derived from an EMBL/GenBank/DDBJ whole genome shotgun (WGS) entry which is preliminary data.</text>
</comment>
<gene>
    <name evidence="9" type="ORF">F4561_004039</name>
</gene>
<keyword evidence="10" id="KW-1185">Reference proteome</keyword>
<evidence type="ECO:0000256" key="1">
    <source>
        <dbReference type="ARBA" id="ARBA00008857"/>
    </source>
</evidence>
<evidence type="ECO:0000256" key="6">
    <source>
        <dbReference type="SAM" id="MobiDB-lite"/>
    </source>
</evidence>
<dbReference type="SUPFAM" id="SSF56349">
    <property type="entry name" value="DNA breaking-rejoining enzymes"/>
    <property type="match status" value="1"/>
</dbReference>
<accession>A0A7W7RJP9</accession>
<feature type="compositionally biased region" description="Basic and acidic residues" evidence="6">
    <location>
        <begin position="362"/>
        <end position="371"/>
    </location>
</feature>
<evidence type="ECO:0000259" key="7">
    <source>
        <dbReference type="PROSITE" id="PS51898"/>
    </source>
</evidence>
<protein>
    <submittedName>
        <fullName evidence="9">Integrase</fullName>
    </submittedName>
</protein>
<dbReference type="InterPro" id="IPR050090">
    <property type="entry name" value="Tyrosine_recombinase_XerCD"/>
</dbReference>
<evidence type="ECO:0000259" key="8">
    <source>
        <dbReference type="PROSITE" id="PS51900"/>
    </source>
</evidence>
<dbReference type="InterPro" id="IPR013762">
    <property type="entry name" value="Integrase-like_cat_sf"/>
</dbReference>
<evidence type="ECO:0000256" key="2">
    <source>
        <dbReference type="ARBA" id="ARBA00022908"/>
    </source>
</evidence>
<evidence type="ECO:0000256" key="5">
    <source>
        <dbReference type="PROSITE-ProRule" id="PRU01248"/>
    </source>
</evidence>
<evidence type="ECO:0000313" key="10">
    <source>
        <dbReference type="Proteomes" id="UP000523007"/>
    </source>
</evidence>
<dbReference type="InterPro" id="IPR058717">
    <property type="entry name" value="Phage_L5_Integrase_N"/>
</dbReference>
<dbReference type="AlphaFoldDB" id="A0A7W7RJP9"/>
<dbReference type="GO" id="GO:0015074">
    <property type="term" value="P:DNA integration"/>
    <property type="evidence" value="ECO:0007669"/>
    <property type="project" value="UniProtKB-KW"/>
</dbReference>
<dbReference type="CDD" id="cd01189">
    <property type="entry name" value="INT_ICEBs1_C_like"/>
    <property type="match status" value="1"/>
</dbReference>
<reference evidence="9 10" key="1">
    <citation type="submission" date="2020-08" db="EMBL/GenBank/DDBJ databases">
        <title>Sequencing the genomes of 1000 actinobacteria strains.</title>
        <authorList>
            <person name="Klenk H.-P."/>
        </authorList>
    </citation>
    <scope>NUCLEOTIDE SEQUENCE [LARGE SCALE GENOMIC DNA]</scope>
    <source>
        <strain evidence="9 10">DSM 102030</strain>
    </source>
</reference>
<dbReference type="PANTHER" id="PTHR30349:SF64">
    <property type="entry name" value="PROPHAGE INTEGRASE INTD-RELATED"/>
    <property type="match status" value="1"/>
</dbReference>
<dbReference type="PROSITE" id="PS51898">
    <property type="entry name" value="TYR_RECOMBINASE"/>
    <property type="match status" value="1"/>
</dbReference>
<dbReference type="Proteomes" id="UP000523007">
    <property type="component" value="Unassembled WGS sequence"/>
</dbReference>
<dbReference type="PANTHER" id="PTHR30349">
    <property type="entry name" value="PHAGE INTEGRASE-RELATED"/>
    <property type="match status" value="1"/>
</dbReference>
<dbReference type="InterPro" id="IPR002104">
    <property type="entry name" value="Integrase_catalytic"/>
</dbReference>
<dbReference type="Pfam" id="PF00589">
    <property type="entry name" value="Phage_integrase"/>
    <property type="match status" value="1"/>
</dbReference>
<keyword evidence="4" id="KW-0233">DNA recombination</keyword>
<dbReference type="GO" id="GO:0006310">
    <property type="term" value="P:DNA recombination"/>
    <property type="evidence" value="ECO:0007669"/>
    <property type="project" value="UniProtKB-KW"/>
</dbReference>
<dbReference type="InterPro" id="IPR004107">
    <property type="entry name" value="Integrase_SAM-like_N"/>
</dbReference>
<dbReference type="GO" id="GO:0003677">
    <property type="term" value="F:DNA binding"/>
    <property type="evidence" value="ECO:0007669"/>
    <property type="project" value="UniProtKB-UniRule"/>
</dbReference>
<dbReference type="PROSITE" id="PS51900">
    <property type="entry name" value="CB"/>
    <property type="match status" value="1"/>
</dbReference>
<feature type="domain" description="Core-binding (CB)" evidence="8">
    <location>
        <begin position="68"/>
        <end position="148"/>
    </location>
</feature>
<feature type="domain" description="Tyr recombinase" evidence="7">
    <location>
        <begin position="169"/>
        <end position="355"/>
    </location>
</feature>
<comment type="similarity">
    <text evidence="1">Belongs to the 'phage' integrase family.</text>
</comment>
<dbReference type="Gene3D" id="1.10.443.10">
    <property type="entry name" value="Intergrase catalytic core"/>
    <property type="match status" value="1"/>
</dbReference>
<dbReference type="Pfam" id="PF26003">
    <property type="entry name" value="Integrase_N_phage"/>
    <property type="match status" value="1"/>
</dbReference>
<keyword evidence="2" id="KW-0229">DNA integration</keyword>
<name>A0A7W7RJP9_9ACTN</name>
<dbReference type="Pfam" id="PF14659">
    <property type="entry name" value="Phage_int_SAM_3"/>
    <property type="match status" value="1"/>
</dbReference>